<feature type="compositionally biased region" description="Basic residues" evidence="1">
    <location>
        <begin position="50"/>
        <end position="61"/>
    </location>
</feature>
<evidence type="ECO:0000313" key="3">
    <source>
        <dbReference type="Proteomes" id="UP000324222"/>
    </source>
</evidence>
<sequence>MQRKYKRSQVRNVKEWVKQTGIQSRYLYRYLAQHLFVKDQDNILLHHSSVHTTKHPPHHPPRQPTSTAGFSRWSPVIRTRPTINLESVS</sequence>
<accession>A0A5B7J1C3</accession>
<keyword evidence="3" id="KW-1185">Reference proteome</keyword>
<dbReference type="Proteomes" id="UP000324222">
    <property type="component" value="Unassembled WGS sequence"/>
</dbReference>
<organism evidence="2 3">
    <name type="scientific">Portunus trituberculatus</name>
    <name type="common">Swimming crab</name>
    <name type="synonym">Neptunus trituberculatus</name>
    <dbReference type="NCBI Taxonomy" id="210409"/>
    <lineage>
        <taxon>Eukaryota</taxon>
        <taxon>Metazoa</taxon>
        <taxon>Ecdysozoa</taxon>
        <taxon>Arthropoda</taxon>
        <taxon>Crustacea</taxon>
        <taxon>Multicrustacea</taxon>
        <taxon>Malacostraca</taxon>
        <taxon>Eumalacostraca</taxon>
        <taxon>Eucarida</taxon>
        <taxon>Decapoda</taxon>
        <taxon>Pleocyemata</taxon>
        <taxon>Brachyura</taxon>
        <taxon>Eubrachyura</taxon>
        <taxon>Portunoidea</taxon>
        <taxon>Portunidae</taxon>
        <taxon>Portuninae</taxon>
        <taxon>Portunus</taxon>
    </lineage>
</organism>
<reference evidence="2 3" key="1">
    <citation type="submission" date="2019-05" db="EMBL/GenBank/DDBJ databases">
        <title>Another draft genome of Portunus trituberculatus and its Hox gene families provides insights of decapod evolution.</title>
        <authorList>
            <person name="Jeong J.-H."/>
            <person name="Song I."/>
            <person name="Kim S."/>
            <person name="Choi T."/>
            <person name="Kim D."/>
            <person name="Ryu S."/>
            <person name="Kim W."/>
        </authorList>
    </citation>
    <scope>NUCLEOTIDE SEQUENCE [LARGE SCALE GENOMIC DNA]</scope>
    <source>
        <tissue evidence="2">Muscle</tissue>
    </source>
</reference>
<feature type="region of interest" description="Disordered" evidence="1">
    <location>
        <begin position="50"/>
        <end position="75"/>
    </location>
</feature>
<evidence type="ECO:0000256" key="1">
    <source>
        <dbReference type="SAM" id="MobiDB-lite"/>
    </source>
</evidence>
<proteinExistence type="predicted"/>
<dbReference type="EMBL" id="VSRR010078187">
    <property type="protein sequence ID" value="MPC88565.1"/>
    <property type="molecule type" value="Genomic_DNA"/>
</dbReference>
<dbReference type="AlphaFoldDB" id="A0A5B7J1C3"/>
<comment type="caution">
    <text evidence="2">The sequence shown here is derived from an EMBL/GenBank/DDBJ whole genome shotgun (WGS) entry which is preliminary data.</text>
</comment>
<name>A0A5B7J1C3_PORTR</name>
<gene>
    <name evidence="2" type="ORF">E2C01_083475</name>
</gene>
<protein>
    <submittedName>
        <fullName evidence="2">Uncharacterized protein</fullName>
    </submittedName>
</protein>
<evidence type="ECO:0000313" key="2">
    <source>
        <dbReference type="EMBL" id="MPC88565.1"/>
    </source>
</evidence>